<feature type="region of interest" description="Disordered" evidence="1">
    <location>
        <begin position="521"/>
        <end position="585"/>
    </location>
</feature>
<dbReference type="EMBL" id="CM032190">
    <property type="protein sequence ID" value="KAG7086408.1"/>
    <property type="molecule type" value="Genomic_DNA"/>
</dbReference>
<dbReference type="RefSeq" id="XP_043002879.1">
    <property type="nucleotide sequence ID" value="XM_043159279.1"/>
</dbReference>
<keyword evidence="4" id="KW-1185">Reference proteome</keyword>
<feature type="region of interest" description="Disordered" evidence="1">
    <location>
        <begin position="1"/>
        <end position="127"/>
    </location>
</feature>
<comment type="caution">
    <text evidence="3">The sequence shown here is derived from an EMBL/GenBank/DDBJ whole genome shotgun (WGS) entry which is preliminary data.</text>
</comment>
<feature type="region of interest" description="Disordered" evidence="1">
    <location>
        <begin position="161"/>
        <end position="193"/>
    </location>
</feature>
<dbReference type="GeneID" id="66071439"/>
<dbReference type="Pfam" id="PF20415">
    <property type="entry name" value="DUF6699"/>
    <property type="match status" value="1"/>
</dbReference>
<dbReference type="InterPro" id="IPR046522">
    <property type="entry name" value="DUF6699"/>
</dbReference>
<name>A0A9P7RNF8_9AGAR</name>
<reference evidence="3" key="1">
    <citation type="journal article" date="2021" name="Genome Biol. Evol.">
        <title>The assembled and annotated genome of the fairy-ring fungus Marasmius oreades.</title>
        <authorList>
            <person name="Hiltunen M."/>
            <person name="Ament-Velasquez S.L."/>
            <person name="Johannesson H."/>
        </authorList>
    </citation>
    <scope>NUCLEOTIDE SEQUENCE</scope>
    <source>
        <strain evidence="3">03SP1</strain>
    </source>
</reference>
<evidence type="ECO:0000313" key="3">
    <source>
        <dbReference type="EMBL" id="KAG7086408.1"/>
    </source>
</evidence>
<feature type="compositionally biased region" description="Basic and acidic residues" evidence="1">
    <location>
        <begin position="521"/>
        <end position="548"/>
    </location>
</feature>
<protein>
    <recommendedName>
        <fullName evidence="2">DUF6699 domain-containing protein</fullName>
    </recommendedName>
</protein>
<feature type="compositionally biased region" description="Polar residues" evidence="1">
    <location>
        <begin position="40"/>
        <end position="50"/>
    </location>
</feature>
<feature type="compositionally biased region" description="Low complexity" evidence="1">
    <location>
        <begin position="556"/>
        <end position="566"/>
    </location>
</feature>
<evidence type="ECO:0000313" key="4">
    <source>
        <dbReference type="Proteomes" id="UP001049176"/>
    </source>
</evidence>
<sequence>MSDQATPFIPPLGTPHPPSPHPRMNGSAGYDSGRFPSGGLSYSPQTSRNTGYLPPGHYTPSGYGNLPLGIDTSGRPPVQPGGLSADYTGYPNLTPTPQLQTSNTPLPPTPGSQRQPEPSPMWPGPGSFGTPYHPPMHFYPGAPGPYHTPFIPPMGTPFMTPGAWPLPPHQTPYQPQQPPLPGGPPPPVGPPPFQGYPPAAMFPGYPMYPGMIPPPAVGPYDMAALQTALGGPAAPPGTQGGPFARAGEPGVDRLSPWAVGRHYGPVLEPFLTHILNVKPMINPLLLPHTPDADRPYLKWNMLFASNMCQRSGDATHVSWNKGRNEPATFPRVTRLTLVPSLSTGSLRNAAATIHGGNSQQNNNPLPTAFLNQGEQTPIPFMIPVHASKREVGVTCGDVIDGIYMVLCEMSGGKEFSVLPERSDLKRAVAAAYRHNRSRAPGVPGGSLGDGLRKMDWLCLDVWFGGIRFQGCESTIRKACGFGRGGTFNNTTENRIPEDDYPADNPCTYELLCVRRTPMTREEAEQEAAEERVRVERSEAEERDRATQRDRRRSRADMSSSANSSNMGPPFVARVDTETDSSSVSA</sequence>
<evidence type="ECO:0000256" key="1">
    <source>
        <dbReference type="SAM" id="MobiDB-lite"/>
    </source>
</evidence>
<dbReference type="Proteomes" id="UP001049176">
    <property type="component" value="Chromosome 10"/>
</dbReference>
<organism evidence="3 4">
    <name type="scientific">Marasmius oreades</name>
    <name type="common">fairy-ring Marasmius</name>
    <dbReference type="NCBI Taxonomy" id="181124"/>
    <lineage>
        <taxon>Eukaryota</taxon>
        <taxon>Fungi</taxon>
        <taxon>Dikarya</taxon>
        <taxon>Basidiomycota</taxon>
        <taxon>Agaricomycotina</taxon>
        <taxon>Agaricomycetes</taxon>
        <taxon>Agaricomycetidae</taxon>
        <taxon>Agaricales</taxon>
        <taxon>Marasmiineae</taxon>
        <taxon>Marasmiaceae</taxon>
        <taxon>Marasmius</taxon>
    </lineage>
</organism>
<feature type="compositionally biased region" description="Pro residues" evidence="1">
    <location>
        <begin position="164"/>
        <end position="193"/>
    </location>
</feature>
<dbReference type="OrthoDB" id="3352225at2759"/>
<feature type="domain" description="DUF6699" evidence="2">
    <location>
        <begin position="297"/>
        <end position="466"/>
    </location>
</feature>
<dbReference type="KEGG" id="more:E1B28_002363"/>
<evidence type="ECO:0000259" key="2">
    <source>
        <dbReference type="Pfam" id="PF20415"/>
    </source>
</evidence>
<dbReference type="AlphaFoldDB" id="A0A9P7RNF8"/>
<feature type="compositionally biased region" description="Polar residues" evidence="1">
    <location>
        <begin position="91"/>
        <end position="104"/>
    </location>
</feature>
<gene>
    <name evidence="3" type="ORF">E1B28_002363</name>
</gene>
<accession>A0A9P7RNF8</accession>
<feature type="compositionally biased region" description="Pro residues" evidence="1">
    <location>
        <begin position="8"/>
        <end position="21"/>
    </location>
</feature>
<proteinExistence type="predicted"/>